<reference evidence="2" key="1">
    <citation type="submission" date="2011-02" db="EMBL/GenBank/DDBJ databases">
        <title>The complete genome of Planctomyces brasiliensis DSM 5305.</title>
        <authorList>
            <person name="Lucas S."/>
            <person name="Copeland A."/>
            <person name="Lapidus A."/>
            <person name="Bruce D."/>
            <person name="Goodwin L."/>
            <person name="Pitluck S."/>
            <person name="Kyrpides N."/>
            <person name="Mavromatis K."/>
            <person name="Pagani I."/>
            <person name="Ivanova N."/>
            <person name="Ovchinnikova G."/>
            <person name="Lu M."/>
            <person name="Detter J.C."/>
            <person name="Han C."/>
            <person name="Land M."/>
            <person name="Hauser L."/>
            <person name="Markowitz V."/>
            <person name="Cheng J.-F."/>
            <person name="Hugenholtz P."/>
            <person name="Woyke T."/>
            <person name="Wu D."/>
            <person name="Tindall B."/>
            <person name="Pomrenke H.G."/>
            <person name="Brambilla E."/>
            <person name="Klenk H.-P."/>
            <person name="Eisen J.A."/>
        </authorList>
    </citation>
    <scope>NUCLEOTIDE SEQUENCE [LARGE SCALE GENOMIC DNA]</scope>
    <source>
        <strain evidence="2">ATCC 49424 / DSM 5305 / JCM 21570 / NBRC 103401 / IFAM 1448</strain>
    </source>
</reference>
<dbReference type="AlphaFoldDB" id="F0SND8"/>
<name>F0SND8_RUBBR</name>
<dbReference type="Proteomes" id="UP000006860">
    <property type="component" value="Chromosome"/>
</dbReference>
<dbReference type="RefSeq" id="WP_013630885.1">
    <property type="nucleotide sequence ID" value="NC_015174.1"/>
</dbReference>
<dbReference type="EMBL" id="CP002546">
    <property type="protein sequence ID" value="ADY62181.1"/>
    <property type="molecule type" value="Genomic_DNA"/>
</dbReference>
<protein>
    <submittedName>
        <fullName evidence="1">Uncharacterized protein</fullName>
    </submittedName>
</protein>
<accession>F0SND8</accession>
<gene>
    <name evidence="1" type="ordered locus">Plabr_4610</name>
</gene>
<evidence type="ECO:0000313" key="1">
    <source>
        <dbReference type="EMBL" id="ADY62181.1"/>
    </source>
</evidence>
<proteinExistence type="predicted"/>
<organism evidence="1 2">
    <name type="scientific">Rubinisphaera brasiliensis (strain ATCC 49424 / DSM 5305 / JCM 21570 / IAM 15109 / NBRC 103401 / IFAM 1448)</name>
    <name type="common">Planctomyces brasiliensis</name>
    <dbReference type="NCBI Taxonomy" id="756272"/>
    <lineage>
        <taxon>Bacteria</taxon>
        <taxon>Pseudomonadati</taxon>
        <taxon>Planctomycetota</taxon>
        <taxon>Planctomycetia</taxon>
        <taxon>Planctomycetales</taxon>
        <taxon>Planctomycetaceae</taxon>
        <taxon>Rubinisphaera</taxon>
    </lineage>
</organism>
<sequence length="65" mass="7723">MIWKTGNRFDETHPRLTDEEYLALFDWDVDPEIALKVRQIFADFGNFDPAQLRPDDRLAENLKLD</sequence>
<evidence type="ECO:0000313" key="2">
    <source>
        <dbReference type="Proteomes" id="UP000006860"/>
    </source>
</evidence>
<dbReference type="KEGG" id="pbs:Plabr_4610"/>
<dbReference type="HOGENOM" id="CLU_2847159_0_0_0"/>
<keyword evidence="2" id="KW-1185">Reference proteome</keyword>